<reference evidence="1 2" key="1">
    <citation type="submission" date="2016-12" db="EMBL/GenBank/DDBJ databases">
        <title>Trade-off between light-utilization and light-protection in marine flavobacteria.</title>
        <authorList>
            <person name="Kumagai Y."/>
            <person name="Yoshizawa S."/>
            <person name="Kogure K."/>
            <person name="Iwasaki W."/>
        </authorList>
    </citation>
    <scope>NUCLEOTIDE SEQUENCE [LARGE SCALE GENOMIC DNA]</scope>
    <source>
        <strain evidence="1 2">KCTC 22729</strain>
    </source>
</reference>
<dbReference type="RefSeq" id="WP_105047116.1">
    <property type="nucleotide sequence ID" value="NZ_CP150662.1"/>
</dbReference>
<evidence type="ECO:0000313" key="2">
    <source>
        <dbReference type="Proteomes" id="UP000237608"/>
    </source>
</evidence>
<dbReference type="AlphaFoldDB" id="A0A2S7WEB0"/>
<name>A0A2S7WEB0_9FLAO</name>
<proteinExistence type="predicted"/>
<evidence type="ECO:0000313" key="1">
    <source>
        <dbReference type="EMBL" id="PQJ75969.1"/>
    </source>
</evidence>
<accession>A0A2S7WEB0</accession>
<dbReference type="EMBL" id="MSCL01000001">
    <property type="protein sequence ID" value="PQJ75969.1"/>
    <property type="molecule type" value="Genomic_DNA"/>
</dbReference>
<sequence length="174" mass="20265">MDSLKTELIIIIFILISSILVAQNQNEVPCSGEKYEQFDFWEGNWKVYDKEGDLVGTNKVIKLQNDCVLQENWVSKLSKNTGTSYNYYNPKDDTWNQIWIDNSGFIMNLKGHFKDGKMILKSDLVEANPRSFANQITWKKNKDNTVTQIWTTVDEKGKVIYEIFYGIYKKQGNI</sequence>
<organism evidence="1 2">
    <name type="scientific">Polaribacter gangjinensis</name>
    <dbReference type="NCBI Taxonomy" id="574710"/>
    <lineage>
        <taxon>Bacteria</taxon>
        <taxon>Pseudomonadati</taxon>
        <taxon>Bacteroidota</taxon>
        <taxon>Flavobacteriia</taxon>
        <taxon>Flavobacteriales</taxon>
        <taxon>Flavobacteriaceae</taxon>
    </lineage>
</organism>
<dbReference type="Proteomes" id="UP000237608">
    <property type="component" value="Unassembled WGS sequence"/>
</dbReference>
<dbReference type="OrthoDB" id="1121396at2"/>
<comment type="caution">
    <text evidence="1">The sequence shown here is derived from an EMBL/GenBank/DDBJ whole genome shotgun (WGS) entry which is preliminary data.</text>
</comment>
<keyword evidence="2" id="KW-1185">Reference proteome</keyword>
<protein>
    <submittedName>
        <fullName evidence="1">Uncharacterized protein</fullName>
    </submittedName>
</protein>
<gene>
    <name evidence="1" type="ORF">BTO13_12370</name>
</gene>